<dbReference type="EMBL" id="CP007230">
    <property type="protein sequence ID" value="AHK21109.1"/>
    <property type="molecule type" value="Genomic_DNA"/>
</dbReference>
<sequence>MSKAGIQSNRGDGYQTLVAFEWALTVLSNPDYQWLETDSVKWLVDDIVIGRTDGTIICCQCKKNQTGFRAWSFTDLNDELEKAIKTLIQDPTTTVRFYSRTPFGELAALQEFSTNFPDESAYHAALKETKVHEATNRKLSELIAKISSNFNSYELLSRTKFVTSDIHERMRETLEERLQYLVSNSVAAFNSLWTCLDYQGMRVADTQDNKLSSCSRLTKTDLINLLSQSGCVISPPTDIQSIFNSFRKTSSIGRSWQRDIGGHRIDTLLVSELIEAIKSKSHSILVTGGPGSGKTCILLELQEKLEQLAQSDSAMLPLFIQSREFADLETAQERQSLGLDEQWIEKIARVADSYHVIVIIDSLDVLAIAREHTVLTYFLAQIDQLLLIPNVTVITACREFDRHYDRRISQRSWDKEFKCQALDWEGEIMPLLEKLSIDSSAIDNTTRHLISNPRELALFINLAQRDGSFNIVTSQALAQRYIDSIMLTNPSLGDEGKIALENMATEMLKLRSLSIPTQRFTASDDIRRVLLSHNFLHETEDNKLTFGHQTLLDVLVISRAIRHGLTLNDFIKDLPPVPFVRPSIRSFIAQLVNEGRQEFRKQLRTVLTGNYAFHIRRLVAECFAEQLPQDDDWPMLRDLRNTHRDVFQVIYSKTSQVEWHYFWLRNLVPVLKTTRDVDGIGIHTYRIAHWLNLDPSGVVDFWMEILRSDWIDKSQLISKIAVSISNIKEDHAYLMSPLLLELFKFPQKEYSFLGRALARCVAVGGIDDAVLWDYIIADVKDEDIISYRFGNKLKCRPHEFGDKDNKFLSNKMINSITLLELAISTIEQWSKVRSSRYEEENNYRSGFLSGTSHSDDRRMRDFEHKDSQRVLMDALEVAIIHHANINSEWWQNNRERLCFNLEGSLRYFALLACINSPLTNLDISSRLLSKADLLESELSHELGTLVQKVFIHLSSESQDAIQIIILDLSQRYADVPEYRQYMLKDQARFIICMPCHLRSPSCVSILDEYSRSNWPLEHKPDVNGWCGIVRAPFSYEVFNELSNEGVLSLLEHYNGYRRDSFSDMLIGGEEQVAQQLSEASSRDPLRFLSFLSSYWQDINEEFRNHIMDGIAHYLNYRYGNLRPNNDWKPINEPNIDVLVSNTLDELERHSVYWRKNRSASEVLQGCSHVVKDINNAKRITFLSIPYLAVEEREPISGDGVTFIGIGINMIRGHIADALMVLTIKLYEEHISWPELLLPTLHQFATNDHPAVRAVVLRRLPHLQHILPEVGWGVFELIMRKGSEGLWDMAERCLYYTYHHEFDRVSPWLNKIVSEGIKDGLQAWGRISALAVLSEKIENCDFIKQLKELSDSDAWEGAIDVWTHRENFQRHQDLCLADLSTALSDDNQYASTLIGSMGSIFREKEPVIILPMQMLERYFSLVSMSTDASRIGLLDFGAWVNIVSCIDPLYALKATEIYLEYVRTTKTYLHDHDNHLMQLLTRLFSQAEEREDSDDGEMLHRVVALQDTMLTLGVDGVNTWLKAAERA</sequence>
<dbReference type="InterPro" id="IPR003959">
    <property type="entry name" value="ATPase_AAA_core"/>
</dbReference>
<dbReference type="InterPro" id="IPR027417">
    <property type="entry name" value="P-loop_NTPase"/>
</dbReference>
<evidence type="ECO:0000313" key="3">
    <source>
        <dbReference type="Proteomes" id="UP000019439"/>
    </source>
</evidence>
<dbReference type="Proteomes" id="UP000019439">
    <property type="component" value="Chromosome"/>
</dbReference>
<dbReference type="SUPFAM" id="SSF52540">
    <property type="entry name" value="P-loop containing nucleoside triphosphate hydrolases"/>
    <property type="match status" value="1"/>
</dbReference>
<keyword evidence="3" id="KW-1185">Reference proteome</keyword>
<feature type="domain" description="ATPase AAA-type core" evidence="1">
    <location>
        <begin position="284"/>
        <end position="402"/>
    </location>
</feature>
<organism evidence="2 3">
    <name type="scientific">Yersinia similis</name>
    <dbReference type="NCBI Taxonomy" id="367190"/>
    <lineage>
        <taxon>Bacteria</taxon>
        <taxon>Pseudomonadati</taxon>
        <taxon>Pseudomonadota</taxon>
        <taxon>Gammaproteobacteria</taxon>
        <taxon>Enterobacterales</taxon>
        <taxon>Yersiniaceae</taxon>
        <taxon>Yersinia</taxon>
    </lineage>
</organism>
<protein>
    <recommendedName>
        <fullName evidence="1">ATPase AAA-type core domain-containing protein</fullName>
    </recommendedName>
</protein>
<accession>A0ABM5Q1C9</accession>
<dbReference type="SUPFAM" id="SSF48371">
    <property type="entry name" value="ARM repeat"/>
    <property type="match status" value="1"/>
</dbReference>
<evidence type="ECO:0000313" key="2">
    <source>
        <dbReference type="EMBL" id="AHK21109.1"/>
    </source>
</evidence>
<gene>
    <name evidence="2" type="ORF">BF17_18895</name>
</gene>
<reference evidence="2 3" key="1">
    <citation type="journal article" date="2014" name="Genome Announc.">
        <title>Genome Sequence of Yersinia similis Y228T, a Member of the Yersinia pseudotuberculosis Complex.</title>
        <authorList>
            <person name="Sprague L.D."/>
            <person name="Neubauer H."/>
        </authorList>
    </citation>
    <scope>NUCLEOTIDE SEQUENCE [LARGE SCALE GENOMIC DNA]</scope>
    <source>
        <strain evidence="2 3">228</strain>
    </source>
</reference>
<dbReference type="Gene3D" id="3.40.50.300">
    <property type="entry name" value="P-loop containing nucleotide triphosphate hydrolases"/>
    <property type="match status" value="1"/>
</dbReference>
<name>A0ABM5Q1C9_9GAMM</name>
<evidence type="ECO:0000259" key="1">
    <source>
        <dbReference type="Pfam" id="PF00004"/>
    </source>
</evidence>
<dbReference type="GeneID" id="96665471"/>
<dbReference type="RefSeq" id="WP_025383747.1">
    <property type="nucleotide sequence ID" value="NZ_CGBP01000011.1"/>
</dbReference>
<dbReference type="Pfam" id="PF00004">
    <property type="entry name" value="AAA"/>
    <property type="match status" value="1"/>
</dbReference>
<dbReference type="InterPro" id="IPR016024">
    <property type="entry name" value="ARM-type_fold"/>
</dbReference>
<proteinExistence type="predicted"/>